<accession>A0A6J5QE70</accession>
<protein>
    <submittedName>
        <fullName evidence="1">Uncharacterized protein</fullName>
    </submittedName>
</protein>
<proteinExistence type="predicted"/>
<sequence>MKMDYKNTTRGQFEALIHMHYKELSRRLYKTAEGINLTLYYVKSTTQPYPLHVGTWQKTGAWLDLEESSRLTGE</sequence>
<reference evidence="1" key="1">
    <citation type="submission" date="2020-05" db="EMBL/GenBank/DDBJ databases">
        <authorList>
            <person name="Chiriac C."/>
            <person name="Salcher M."/>
            <person name="Ghai R."/>
            <person name="Kavagutti S V."/>
        </authorList>
    </citation>
    <scope>NUCLEOTIDE SEQUENCE</scope>
</reference>
<dbReference type="EMBL" id="LR797001">
    <property type="protein sequence ID" value="CAB4180636.1"/>
    <property type="molecule type" value="Genomic_DNA"/>
</dbReference>
<name>A0A6J5QE70_9CAUD</name>
<evidence type="ECO:0000313" key="1">
    <source>
        <dbReference type="EMBL" id="CAB4180636.1"/>
    </source>
</evidence>
<gene>
    <name evidence="1" type="ORF">UFOVP1043_71</name>
</gene>
<organism evidence="1">
    <name type="scientific">uncultured Caudovirales phage</name>
    <dbReference type="NCBI Taxonomy" id="2100421"/>
    <lineage>
        <taxon>Viruses</taxon>
        <taxon>Duplodnaviria</taxon>
        <taxon>Heunggongvirae</taxon>
        <taxon>Uroviricota</taxon>
        <taxon>Caudoviricetes</taxon>
        <taxon>Peduoviridae</taxon>
        <taxon>Maltschvirus</taxon>
        <taxon>Maltschvirus maltsch</taxon>
    </lineage>
</organism>